<proteinExistence type="predicted"/>
<evidence type="ECO:0000313" key="1">
    <source>
        <dbReference type="EMBL" id="MBX64053.1"/>
    </source>
</evidence>
<dbReference type="EMBL" id="GGEC01083569">
    <property type="protein sequence ID" value="MBX64053.1"/>
    <property type="molecule type" value="Transcribed_RNA"/>
</dbReference>
<organism evidence="1">
    <name type="scientific">Rhizophora mucronata</name>
    <name type="common">Asiatic mangrove</name>
    <dbReference type="NCBI Taxonomy" id="61149"/>
    <lineage>
        <taxon>Eukaryota</taxon>
        <taxon>Viridiplantae</taxon>
        <taxon>Streptophyta</taxon>
        <taxon>Embryophyta</taxon>
        <taxon>Tracheophyta</taxon>
        <taxon>Spermatophyta</taxon>
        <taxon>Magnoliopsida</taxon>
        <taxon>eudicotyledons</taxon>
        <taxon>Gunneridae</taxon>
        <taxon>Pentapetalae</taxon>
        <taxon>rosids</taxon>
        <taxon>fabids</taxon>
        <taxon>Malpighiales</taxon>
        <taxon>Rhizophoraceae</taxon>
        <taxon>Rhizophora</taxon>
    </lineage>
</organism>
<name>A0A2P2QAS5_RHIMU</name>
<reference evidence="1" key="1">
    <citation type="submission" date="2018-02" db="EMBL/GenBank/DDBJ databases">
        <title>Rhizophora mucronata_Transcriptome.</title>
        <authorList>
            <person name="Meera S.P."/>
            <person name="Sreeshan A."/>
            <person name="Augustine A."/>
        </authorList>
    </citation>
    <scope>NUCLEOTIDE SEQUENCE</scope>
    <source>
        <tissue evidence="1">Leaf</tissue>
    </source>
</reference>
<protein>
    <submittedName>
        <fullName evidence="1">Uncharacterized protein</fullName>
    </submittedName>
</protein>
<accession>A0A2P2QAS5</accession>
<sequence length="41" mass="4844">MEKRNERIRCSVLKIPRIVPWNVCLSSDITCFSKKKEKFGC</sequence>
<dbReference type="AlphaFoldDB" id="A0A2P2QAS5"/>